<gene>
    <name evidence="4" type="ORF">NGB36_20845</name>
</gene>
<evidence type="ECO:0000313" key="5">
    <source>
        <dbReference type="Proteomes" id="UP001057702"/>
    </source>
</evidence>
<dbReference type="PANTHER" id="PTHR43248">
    <property type="entry name" value="2-SUCCINYL-6-HYDROXY-2,4-CYCLOHEXADIENE-1-CARBOXYLATE SYNTHASE"/>
    <property type="match status" value="1"/>
</dbReference>
<dbReference type="EMBL" id="JANFNG010000017">
    <property type="protein sequence ID" value="MCQ4082982.1"/>
    <property type="molecule type" value="Genomic_DNA"/>
</dbReference>
<dbReference type="PRINTS" id="PR00793">
    <property type="entry name" value="PROAMNOPTASE"/>
</dbReference>
<sequence>MAVFRQPGTVLTDHTFSVPLDHADPGGERIEVYAREVVAAGRERDSLPWLLFLQGGPGGRSPRPLGRDGWLVRALDDYRVLLLDQRGTGRSTPANRQTLPLRGDATAQAEYLAHFRADSIIRDCELIRCRLLGEDGQWSVLGQSFGGFCALTYLSFAPHGLREAFITGGLPGLGTTAQEVYRAAYPRVENKNQRHFARYPQDVAATREIARHLREHRVLLPNGGSLTAEAFQSLGIMLGAGTGSHSLHYLLEDAFVPGDGDRRLSDSFLSAVQGHLSFAGNPLYAILHESIYGQRSVSRDCTGWAAQQVHLGHPQFDVDQALSGDGPVLFTGEMIYPWMFTTDPALAPLRETAHLLALREDWPDLYDASQLAANEVPVAAAVYHDDMYVDAAQSLATARSVGSLRTWVTDEYEHDGLRVSSGRVLDRLIRLVRGEA</sequence>
<name>A0ABT1PZ93_9ACTN</name>
<proteinExistence type="inferred from homology"/>
<evidence type="ECO:0000313" key="4">
    <source>
        <dbReference type="EMBL" id="MCQ4082982.1"/>
    </source>
</evidence>
<keyword evidence="5" id="KW-1185">Reference proteome</keyword>
<comment type="similarity">
    <text evidence="1">Belongs to the peptidase S33 family.</text>
</comment>
<evidence type="ECO:0000256" key="1">
    <source>
        <dbReference type="ARBA" id="ARBA00010088"/>
    </source>
</evidence>
<organism evidence="4 5">
    <name type="scientific">Streptomyces humicola</name>
    <dbReference type="NCBI Taxonomy" id="2953240"/>
    <lineage>
        <taxon>Bacteria</taxon>
        <taxon>Bacillati</taxon>
        <taxon>Actinomycetota</taxon>
        <taxon>Actinomycetes</taxon>
        <taxon>Kitasatosporales</taxon>
        <taxon>Streptomycetaceae</taxon>
        <taxon>Streptomyces</taxon>
    </lineage>
</organism>
<accession>A0ABT1PZ93</accession>
<evidence type="ECO:0000259" key="3">
    <source>
        <dbReference type="Pfam" id="PF00561"/>
    </source>
</evidence>
<dbReference type="GO" id="GO:0016787">
    <property type="term" value="F:hydrolase activity"/>
    <property type="evidence" value="ECO:0007669"/>
    <property type="project" value="UniProtKB-KW"/>
</dbReference>
<protein>
    <submittedName>
        <fullName evidence="4">Alpha/beta hydrolase</fullName>
    </submittedName>
</protein>
<keyword evidence="2 4" id="KW-0378">Hydrolase</keyword>
<comment type="caution">
    <text evidence="4">The sequence shown here is derived from an EMBL/GenBank/DDBJ whole genome shotgun (WGS) entry which is preliminary data.</text>
</comment>
<dbReference type="Proteomes" id="UP001057702">
    <property type="component" value="Unassembled WGS sequence"/>
</dbReference>
<dbReference type="SUPFAM" id="SSF53474">
    <property type="entry name" value="alpha/beta-Hydrolases"/>
    <property type="match status" value="1"/>
</dbReference>
<dbReference type="Pfam" id="PF00561">
    <property type="entry name" value="Abhydrolase_1"/>
    <property type="match status" value="1"/>
</dbReference>
<dbReference type="InterPro" id="IPR051601">
    <property type="entry name" value="Serine_prot/Carboxylest_S33"/>
</dbReference>
<dbReference type="InterPro" id="IPR000073">
    <property type="entry name" value="AB_hydrolase_1"/>
</dbReference>
<reference evidence="4" key="1">
    <citation type="submission" date="2022-06" db="EMBL/GenBank/DDBJ databases">
        <title>Draft genome sequence of Streptomyces sp. RB6PN25 isolated from peat swamp forest in Thailand.</title>
        <authorList>
            <person name="Duangmal K."/>
            <person name="Klaysubun C."/>
        </authorList>
    </citation>
    <scope>NUCLEOTIDE SEQUENCE</scope>
    <source>
        <strain evidence="4">RB6PN25</strain>
    </source>
</reference>
<dbReference type="RefSeq" id="WP_255921885.1">
    <property type="nucleotide sequence ID" value="NZ_JANFNG010000017.1"/>
</dbReference>
<evidence type="ECO:0000256" key="2">
    <source>
        <dbReference type="ARBA" id="ARBA00022801"/>
    </source>
</evidence>
<dbReference type="PANTHER" id="PTHR43248:SF2">
    <property type="entry name" value="PROLYL AMINOPEPTIDASE"/>
    <property type="match status" value="1"/>
</dbReference>
<feature type="domain" description="AB hydrolase-1" evidence="3">
    <location>
        <begin position="48"/>
        <end position="241"/>
    </location>
</feature>
<dbReference type="InterPro" id="IPR002410">
    <property type="entry name" value="Peptidase_S33"/>
</dbReference>
<dbReference type="InterPro" id="IPR029058">
    <property type="entry name" value="AB_hydrolase_fold"/>
</dbReference>
<dbReference type="Gene3D" id="3.40.50.1820">
    <property type="entry name" value="alpha/beta hydrolase"/>
    <property type="match status" value="1"/>
</dbReference>